<reference evidence="13 14" key="1">
    <citation type="submission" date="2019-12" db="EMBL/GenBank/DDBJ databases">
        <authorList>
            <person name="Jiao W.-B."/>
            <person name="Schneeberger K."/>
        </authorList>
    </citation>
    <scope>NUCLEOTIDE SEQUENCE [LARGE SCALE GENOMIC DNA]</scope>
    <source>
        <strain evidence="14">cv. C24</strain>
    </source>
</reference>
<dbReference type="Gene3D" id="1.10.110.10">
    <property type="entry name" value="Plant lipid-transfer and hydrophobic proteins"/>
    <property type="match status" value="1"/>
</dbReference>
<dbReference type="SUPFAM" id="SSF47699">
    <property type="entry name" value="Bifunctional inhibitor/lipid-transfer protein/seed storage 2S albumin"/>
    <property type="match status" value="1"/>
</dbReference>
<dbReference type="InterPro" id="IPR036312">
    <property type="entry name" value="Bifun_inhib/LTP/seed_sf"/>
</dbReference>
<dbReference type="SMART" id="SM00499">
    <property type="entry name" value="AAI"/>
    <property type="match status" value="1"/>
</dbReference>
<keyword evidence="7" id="KW-1015">Disulfide bond</keyword>
<feature type="chain" id="PRO_5025009517" description="Bifunctional inhibitor/plant lipid transfer protein/seed storage helical domain-containing protein" evidence="11">
    <location>
        <begin position="25"/>
        <end position="406"/>
    </location>
</feature>
<dbReference type="InterPro" id="IPR037165">
    <property type="entry name" value="AldOxase/xan_DH_Mopterin-bd_sf"/>
</dbReference>
<keyword evidence="8" id="KW-0325">Glycoprotein</keyword>
<dbReference type="GO" id="GO:0006869">
    <property type="term" value="P:lipid transport"/>
    <property type="evidence" value="ECO:0007669"/>
    <property type="project" value="InterPro"/>
</dbReference>
<feature type="signal peptide" evidence="11">
    <location>
        <begin position="1"/>
        <end position="24"/>
    </location>
</feature>
<dbReference type="Pfam" id="PF20256">
    <property type="entry name" value="MoCoBD_2"/>
    <property type="match status" value="1"/>
</dbReference>
<dbReference type="CDD" id="cd00010">
    <property type="entry name" value="AAI_LTSS"/>
    <property type="match status" value="1"/>
</dbReference>
<comment type="similarity">
    <text evidence="2">Belongs to the plant LTP family.</text>
</comment>
<keyword evidence="6" id="KW-0472">Membrane</keyword>
<evidence type="ECO:0000256" key="2">
    <source>
        <dbReference type="ARBA" id="ARBA00009748"/>
    </source>
</evidence>
<proteinExistence type="inferred from homology"/>
<dbReference type="SUPFAM" id="SSF56003">
    <property type="entry name" value="Molybdenum cofactor-binding domain"/>
    <property type="match status" value="1"/>
</dbReference>
<protein>
    <recommendedName>
        <fullName evidence="12">Bifunctional inhibitor/plant lipid transfer protein/seed storage helical domain-containing protein</fullName>
    </recommendedName>
</protein>
<dbReference type="ExpressionAtlas" id="A0A5S9X903">
    <property type="expression patterns" value="baseline and differential"/>
</dbReference>
<organism evidence="13 14">
    <name type="scientific">Arabidopsis thaliana</name>
    <name type="common">Mouse-ear cress</name>
    <dbReference type="NCBI Taxonomy" id="3702"/>
    <lineage>
        <taxon>Eukaryota</taxon>
        <taxon>Viridiplantae</taxon>
        <taxon>Streptophyta</taxon>
        <taxon>Embryophyta</taxon>
        <taxon>Tracheophyta</taxon>
        <taxon>Spermatophyta</taxon>
        <taxon>Magnoliopsida</taxon>
        <taxon>eudicotyledons</taxon>
        <taxon>Gunneridae</taxon>
        <taxon>Pentapetalae</taxon>
        <taxon>rosids</taxon>
        <taxon>malvids</taxon>
        <taxon>Brassicales</taxon>
        <taxon>Brassicaceae</taxon>
        <taxon>Camelineae</taxon>
        <taxon>Arabidopsis</taxon>
    </lineage>
</organism>
<feature type="compositionally biased region" description="Polar residues" evidence="10">
    <location>
        <begin position="149"/>
        <end position="158"/>
    </location>
</feature>
<dbReference type="PANTHER" id="PTHR33044">
    <property type="entry name" value="BIFUNCTIONAL INHIBITOR/LIPID-TRANSFER PROTEIN/SEED STORAGE 2S ALBUMIN SUPERFAMILY PROTEIN-RELATED"/>
    <property type="match status" value="1"/>
</dbReference>
<name>A0A5S9X903_ARATH</name>
<evidence type="ECO:0000256" key="8">
    <source>
        <dbReference type="ARBA" id="ARBA00023180"/>
    </source>
</evidence>
<evidence type="ECO:0000256" key="4">
    <source>
        <dbReference type="ARBA" id="ARBA00022622"/>
    </source>
</evidence>
<evidence type="ECO:0000256" key="7">
    <source>
        <dbReference type="ARBA" id="ARBA00023157"/>
    </source>
</evidence>
<feature type="domain" description="Bifunctional inhibitor/plant lipid transfer protein/seed storage helical" evidence="12">
    <location>
        <begin position="30"/>
        <end position="107"/>
    </location>
</feature>
<keyword evidence="4" id="KW-0336">GPI-anchor</keyword>
<evidence type="ECO:0000256" key="9">
    <source>
        <dbReference type="ARBA" id="ARBA00023288"/>
    </source>
</evidence>
<dbReference type="GO" id="GO:0008289">
    <property type="term" value="F:lipid binding"/>
    <property type="evidence" value="ECO:0007669"/>
    <property type="project" value="InterPro"/>
</dbReference>
<dbReference type="InterPro" id="IPR016140">
    <property type="entry name" value="Bifunc_inhib/LTP/seed_store"/>
</dbReference>
<accession>A0A5S9X903</accession>
<evidence type="ECO:0000256" key="6">
    <source>
        <dbReference type="ARBA" id="ARBA00023136"/>
    </source>
</evidence>
<dbReference type="InterPro" id="IPR046867">
    <property type="entry name" value="AldOxase/xan_DH_MoCoBD2"/>
</dbReference>
<keyword evidence="5 11" id="KW-0732">Signal</keyword>
<evidence type="ECO:0000256" key="5">
    <source>
        <dbReference type="ARBA" id="ARBA00022729"/>
    </source>
</evidence>
<dbReference type="OrthoDB" id="911994at2759"/>
<dbReference type="GO" id="GO:0098552">
    <property type="term" value="C:side of membrane"/>
    <property type="evidence" value="ECO:0007669"/>
    <property type="project" value="UniProtKB-KW"/>
</dbReference>
<dbReference type="AlphaFoldDB" id="A0A5S9X903"/>
<dbReference type="InterPro" id="IPR000528">
    <property type="entry name" value="Plant_nsLTP"/>
</dbReference>
<feature type="region of interest" description="Disordered" evidence="10">
    <location>
        <begin position="108"/>
        <end position="158"/>
    </location>
</feature>
<evidence type="ECO:0000259" key="12">
    <source>
        <dbReference type="SMART" id="SM00499"/>
    </source>
</evidence>
<comment type="subcellular location">
    <subcellularLocation>
        <location evidence="1">Cell membrane</location>
        <topology evidence="1">Lipid-anchor</topology>
        <topology evidence="1">GPI-anchor</topology>
    </subcellularLocation>
</comment>
<keyword evidence="3" id="KW-1003">Cell membrane</keyword>
<evidence type="ECO:0000256" key="3">
    <source>
        <dbReference type="ARBA" id="ARBA00022475"/>
    </source>
</evidence>
<dbReference type="Proteomes" id="UP000434276">
    <property type="component" value="Unassembled WGS sequence"/>
</dbReference>
<evidence type="ECO:0000256" key="1">
    <source>
        <dbReference type="ARBA" id="ARBA00004609"/>
    </source>
</evidence>
<dbReference type="FunFam" id="1.10.110.10:FF:000001">
    <property type="entry name" value="Bifunctional inhibitor/lipid-transfer protein/seed storage 2S albumin superfamily protein"/>
    <property type="match status" value="1"/>
</dbReference>
<gene>
    <name evidence="13" type="ORF">C24_LOCUS11181</name>
</gene>
<sequence length="406" mass="42729">MGYRRSYAITFVALVAALWSVTKAQPSSSCVSTLTTLSPCLSYITGNSTTPSQPCCSRLDSVIKSSPQCICSAVNSPIPNIGLNINRTQALQLPNACNIQTPPLTQCNAATGPTAQPPAPSPTEKTPDVTLTPTSLPGARSGVGGGSKTVPSVGNGSSSRNVDPLPLHFLMFAVLVYILTEASQGLVKASRGECEEENSGGKLIVRRCCGKAKVFKSKEAVDDNVLDLAQRHAEYSIAVCKTKRLGGGFKTRSAFIAAAASGPCYLLNQLVKLTLDRDVDMMITCHPHSFVGDELSTAKIPSHINLTLFCTLHGVAGAFVHVCTNGTVLVTHGGVEMGQGFAYKVDFLAKTKLILFSLIIFVVPNASPTAASASSDMYGAAVLDAVEQIIAKLEPVASKHNFNSIR</sequence>
<evidence type="ECO:0000313" key="14">
    <source>
        <dbReference type="Proteomes" id="UP000434276"/>
    </source>
</evidence>
<evidence type="ECO:0000313" key="13">
    <source>
        <dbReference type="EMBL" id="CAA0377649.1"/>
    </source>
</evidence>
<dbReference type="GO" id="GO:0016491">
    <property type="term" value="F:oxidoreductase activity"/>
    <property type="evidence" value="ECO:0007669"/>
    <property type="project" value="InterPro"/>
</dbReference>
<evidence type="ECO:0000256" key="10">
    <source>
        <dbReference type="SAM" id="MobiDB-lite"/>
    </source>
</evidence>
<dbReference type="PRINTS" id="PR00382">
    <property type="entry name" value="LIPIDTRNSFER"/>
</dbReference>
<keyword evidence="9" id="KW-0449">Lipoprotein</keyword>
<evidence type="ECO:0000256" key="11">
    <source>
        <dbReference type="SAM" id="SignalP"/>
    </source>
</evidence>
<dbReference type="EMBL" id="CACSHJ010000088">
    <property type="protein sequence ID" value="CAA0377649.1"/>
    <property type="molecule type" value="Genomic_DNA"/>
</dbReference>
<dbReference type="InterPro" id="IPR043325">
    <property type="entry name" value="LTSS"/>
</dbReference>
<dbReference type="Pfam" id="PF14368">
    <property type="entry name" value="LTP_2"/>
    <property type="match status" value="1"/>
</dbReference>
<dbReference type="GO" id="GO:0005886">
    <property type="term" value="C:plasma membrane"/>
    <property type="evidence" value="ECO:0007669"/>
    <property type="project" value="UniProtKB-SubCell"/>
</dbReference>
<dbReference type="Gene3D" id="3.30.365.10">
    <property type="entry name" value="Aldehyde oxidase/xanthine dehydrogenase, molybdopterin binding domain"/>
    <property type="match status" value="2"/>
</dbReference>